<keyword evidence="3" id="KW-0732">Signal</keyword>
<evidence type="ECO:0000313" key="7">
    <source>
        <dbReference type="Proteomes" id="UP000175669"/>
    </source>
</evidence>
<dbReference type="GO" id="GO:0016811">
    <property type="term" value="F:hydrolase activity, acting on carbon-nitrogen (but not peptide) bonds, in linear amides"/>
    <property type="evidence" value="ECO:0007669"/>
    <property type="project" value="InterPro"/>
</dbReference>
<gene>
    <name evidence="6" type="ORF">PHACT_06250</name>
</gene>
<dbReference type="SUPFAM" id="SSF56235">
    <property type="entry name" value="N-terminal nucleophile aminohydrolases (Ntn hydrolases)"/>
    <property type="match status" value="1"/>
</dbReference>
<dbReference type="PANTHER" id="PTHR34218">
    <property type="entry name" value="PEPTIDASE S45 PENICILLIN AMIDASE"/>
    <property type="match status" value="1"/>
</dbReference>
<dbReference type="Gene3D" id="1.10.439.10">
    <property type="entry name" value="Penicillin Amidohydrolase, domain 1"/>
    <property type="match status" value="1"/>
</dbReference>
<dbReference type="InterPro" id="IPR002692">
    <property type="entry name" value="S45"/>
</dbReference>
<dbReference type="STRING" id="1524254.PHACT_06250"/>
<dbReference type="Gene3D" id="1.10.1400.10">
    <property type="match status" value="1"/>
</dbReference>
<dbReference type="GO" id="GO:0017000">
    <property type="term" value="P:antibiotic biosynthetic process"/>
    <property type="evidence" value="ECO:0007669"/>
    <property type="project" value="InterPro"/>
</dbReference>
<keyword evidence="4" id="KW-0378">Hydrolase</keyword>
<dbReference type="Gene3D" id="2.30.120.10">
    <property type="match status" value="1"/>
</dbReference>
<dbReference type="GO" id="GO:0042597">
    <property type="term" value="C:periplasmic space"/>
    <property type="evidence" value="ECO:0007669"/>
    <property type="project" value="UniProtKB-SubCell"/>
</dbReference>
<comment type="caution">
    <text evidence="6">The sequence shown here is derived from an EMBL/GenBank/DDBJ whole genome shotgun (WGS) entry which is preliminary data.</text>
</comment>
<evidence type="ECO:0000256" key="1">
    <source>
        <dbReference type="ARBA" id="ARBA00004418"/>
    </source>
</evidence>
<dbReference type="Proteomes" id="UP000175669">
    <property type="component" value="Unassembled WGS sequence"/>
</dbReference>
<accession>A0A1E8CNY9</accession>
<keyword evidence="5" id="KW-0865">Zymogen</keyword>
<dbReference type="Pfam" id="PF01804">
    <property type="entry name" value="Penicil_amidase"/>
    <property type="match status" value="1"/>
</dbReference>
<name>A0A1E8CNY9_9GAMM</name>
<sequence>MRWTGYGIPHVKADDWGSLGYGFAYATARDAVCTIARDVLMVNGDLSRNFGEAGGNMESDIFHRAVLDADMIDGYRADQEDKTIAFSAGYVAGYNRYLAEHGDDLPPACAGADWVRSISELDVDKLTIGVGIRYGLGLFQREMANAAPPGATVASVDSNFDIEAGIGSNAVAMGRAVTESGRGLLLGNPHYPWQGSSRFHMIHTTIPGEVDVMGVSLYTTNRVAIGFNHNVAWTHTVSTGMRSTVYALELDPENPTRYRYGDEYRDMERVSIEVPVTNQEGGVSMVARDVYMSHYGPMVVSNQLPWTDTMAFAIRDVNLYNDRSADTYDALNKAQNIDEVEAALSLQGVSWTNTIAADSDGTAFYADISVVPNVDSELIETCRVGADNVPSRVVLLNGSSPVCEWYQADESEIPGAMPADNMPRIRRDDYVHNANDSYWLSTPREPLEGYSPIIGSERSTASLRTRAGLTFIEQALADGDKMGPQDIQDMLFSHRHFGAEQFLDDVLALCADNSEPVMLDEVGVDVTPACEALANWDRRDDIDSRGAHVWREFWRQAARIDDRYVVPFDAADPVNTPRQLAVSRPEVRSGLLQALAHSQTFFQSKGIALDATLGSLQYETRNDEQIPIPGGDGGTGMWSVITARFNPEANAYTPILHGNSYMQVISWDEAGRVDARAILSYSQSEDPRSEHYADQTRLYSQSQWLDLPFYEEDILADPALQTLTLRE</sequence>
<dbReference type="InterPro" id="IPR043146">
    <property type="entry name" value="Penicillin_amidase_N_B-knob"/>
</dbReference>
<proteinExistence type="inferred from homology"/>
<evidence type="ECO:0000256" key="2">
    <source>
        <dbReference type="ARBA" id="ARBA00006586"/>
    </source>
</evidence>
<dbReference type="AlphaFoldDB" id="A0A1E8CNY9"/>
<evidence type="ECO:0008006" key="8">
    <source>
        <dbReference type="Google" id="ProtNLM"/>
    </source>
</evidence>
<protein>
    <recommendedName>
        <fullName evidence="8">Acyl-homoserine-lactone acylase</fullName>
    </recommendedName>
</protein>
<dbReference type="InterPro" id="IPR043147">
    <property type="entry name" value="Penicillin_amidase_A-knob"/>
</dbReference>
<dbReference type="Gene3D" id="3.60.20.10">
    <property type="entry name" value="Glutamine Phosphoribosylpyrophosphate, subunit 1, domain 1"/>
    <property type="match status" value="1"/>
</dbReference>
<dbReference type="InterPro" id="IPR029055">
    <property type="entry name" value="Ntn_hydrolases_N"/>
</dbReference>
<dbReference type="PANTHER" id="PTHR34218:SF3">
    <property type="entry name" value="ACYL-HOMOSERINE LACTONE ACYLASE PVDQ"/>
    <property type="match status" value="1"/>
</dbReference>
<dbReference type="InterPro" id="IPR023343">
    <property type="entry name" value="Penicillin_amidase_dom1"/>
</dbReference>
<dbReference type="EMBL" id="MASR01000001">
    <property type="protein sequence ID" value="OFE13972.1"/>
    <property type="molecule type" value="Genomic_DNA"/>
</dbReference>
<evidence type="ECO:0000313" key="6">
    <source>
        <dbReference type="EMBL" id="OFE13972.1"/>
    </source>
</evidence>
<keyword evidence="7" id="KW-1185">Reference proteome</keyword>
<comment type="subcellular location">
    <subcellularLocation>
        <location evidence="1">Periplasm</location>
    </subcellularLocation>
</comment>
<evidence type="ECO:0000256" key="3">
    <source>
        <dbReference type="ARBA" id="ARBA00022729"/>
    </source>
</evidence>
<evidence type="ECO:0000256" key="5">
    <source>
        <dbReference type="ARBA" id="ARBA00023145"/>
    </source>
</evidence>
<evidence type="ECO:0000256" key="4">
    <source>
        <dbReference type="ARBA" id="ARBA00022801"/>
    </source>
</evidence>
<organism evidence="6 7">
    <name type="scientific">Pseudohongiella acticola</name>
    <dbReference type="NCBI Taxonomy" id="1524254"/>
    <lineage>
        <taxon>Bacteria</taxon>
        <taxon>Pseudomonadati</taxon>
        <taxon>Pseudomonadota</taxon>
        <taxon>Gammaproteobacteria</taxon>
        <taxon>Pseudomonadales</taxon>
        <taxon>Pseudohongiellaceae</taxon>
        <taxon>Pseudohongiella</taxon>
    </lineage>
</organism>
<comment type="similarity">
    <text evidence="2">Belongs to the peptidase S45 family.</text>
</comment>
<reference evidence="7" key="1">
    <citation type="submission" date="2016-07" db="EMBL/GenBank/DDBJ databases">
        <authorList>
            <person name="Florea S."/>
            <person name="Webb J.S."/>
            <person name="Jaromczyk J."/>
            <person name="Schardl C.L."/>
        </authorList>
    </citation>
    <scope>NUCLEOTIDE SEQUENCE [LARGE SCALE GENOMIC DNA]</scope>
    <source>
        <strain evidence="7">KCTC 42131</strain>
    </source>
</reference>